<organism evidence="1 2">
    <name type="scientific">Vibrio paucivorans</name>
    <dbReference type="NCBI Taxonomy" id="2829489"/>
    <lineage>
        <taxon>Bacteria</taxon>
        <taxon>Pseudomonadati</taxon>
        <taxon>Pseudomonadota</taxon>
        <taxon>Gammaproteobacteria</taxon>
        <taxon>Vibrionales</taxon>
        <taxon>Vibrionaceae</taxon>
        <taxon>Vibrio</taxon>
    </lineage>
</organism>
<name>A0A9X3CJ88_9VIBR</name>
<keyword evidence="2" id="KW-1185">Reference proteome</keyword>
<dbReference type="RefSeq" id="WP_038175756.1">
    <property type="nucleotide sequence ID" value="NZ_JAKRRX010000329.1"/>
</dbReference>
<dbReference type="FunFam" id="1.10.238.160:FF:000002">
    <property type="entry name" value="Predicted transcriptional regulator"/>
    <property type="match status" value="1"/>
</dbReference>
<dbReference type="EMBL" id="JAKRRX010000329">
    <property type="protein sequence ID" value="MCW8336660.1"/>
    <property type="molecule type" value="Genomic_DNA"/>
</dbReference>
<dbReference type="AlphaFoldDB" id="A0A9X3CJ88"/>
<dbReference type="Pfam" id="PF05930">
    <property type="entry name" value="Phage_AlpA"/>
    <property type="match status" value="1"/>
</dbReference>
<proteinExistence type="predicted"/>
<dbReference type="SUPFAM" id="SSF46955">
    <property type="entry name" value="Putative DNA-binding domain"/>
    <property type="match status" value="1"/>
</dbReference>
<reference evidence="1" key="1">
    <citation type="submission" date="2022-02" db="EMBL/GenBank/DDBJ databases">
        <title>Vibrio sp. nov., a new bacterium isolated from Bohai sea, China.</title>
        <authorList>
            <person name="Yuan Y."/>
        </authorList>
    </citation>
    <scope>NUCLEOTIDE SEQUENCE</scope>
    <source>
        <strain evidence="1">DBSS07</strain>
    </source>
</reference>
<comment type="caution">
    <text evidence="1">The sequence shown here is derived from an EMBL/GenBank/DDBJ whole genome shotgun (WGS) entry which is preliminary data.</text>
</comment>
<gene>
    <name evidence="1" type="ORF">MD483_22905</name>
</gene>
<accession>A0A9X3CJ88</accession>
<dbReference type="InterPro" id="IPR010260">
    <property type="entry name" value="AlpA"/>
</dbReference>
<protein>
    <submittedName>
        <fullName evidence="1">AlpA family transcriptional regulator</fullName>
    </submittedName>
</protein>
<evidence type="ECO:0000313" key="1">
    <source>
        <dbReference type="EMBL" id="MCW8336660.1"/>
    </source>
</evidence>
<dbReference type="InterPro" id="IPR009061">
    <property type="entry name" value="DNA-bd_dom_put_sf"/>
</dbReference>
<dbReference type="PANTHER" id="PTHR36154">
    <property type="entry name" value="DNA-BINDING TRANSCRIPTIONAL ACTIVATOR ALPA"/>
    <property type="match status" value="1"/>
</dbReference>
<dbReference type="InterPro" id="IPR052931">
    <property type="entry name" value="Prophage_regulatory_activator"/>
</dbReference>
<dbReference type="Gene3D" id="1.10.238.160">
    <property type="match status" value="1"/>
</dbReference>
<dbReference type="Proteomes" id="UP001155586">
    <property type="component" value="Unassembled WGS sequence"/>
</dbReference>
<evidence type="ECO:0000313" key="2">
    <source>
        <dbReference type="Proteomes" id="UP001155586"/>
    </source>
</evidence>
<dbReference type="PANTHER" id="PTHR36154:SF1">
    <property type="entry name" value="DNA-BINDING TRANSCRIPTIONAL ACTIVATOR ALPA"/>
    <property type="match status" value="1"/>
</dbReference>
<sequence length="62" mass="7231">MRFLRLNDVIAATGLSRSTIYKFMDEEVFPKTIPLGGRAVAWLESEIEEWMEQRLALRDSQD</sequence>